<feature type="transmembrane region" description="Helical" evidence="1">
    <location>
        <begin position="139"/>
        <end position="160"/>
    </location>
</feature>
<feature type="transmembrane region" description="Helical" evidence="1">
    <location>
        <begin position="33"/>
        <end position="52"/>
    </location>
</feature>
<gene>
    <name evidence="2" type="ORF">GCM10010978_20020</name>
</gene>
<reference evidence="2" key="2">
    <citation type="submission" date="2020-09" db="EMBL/GenBank/DDBJ databases">
        <authorList>
            <person name="Sun Q."/>
            <person name="Zhou Y."/>
        </authorList>
    </citation>
    <scope>NUCLEOTIDE SEQUENCE</scope>
    <source>
        <strain evidence="2">CGMCC 1.12360</strain>
    </source>
</reference>
<feature type="transmembrane region" description="Helical" evidence="1">
    <location>
        <begin position="205"/>
        <end position="231"/>
    </location>
</feature>
<feature type="transmembrane region" description="Helical" evidence="1">
    <location>
        <begin position="172"/>
        <end position="193"/>
    </location>
</feature>
<proteinExistence type="predicted"/>
<keyword evidence="3" id="KW-1185">Reference proteome</keyword>
<dbReference type="EMBL" id="BMEV01000035">
    <property type="protein sequence ID" value="GFZ78544.1"/>
    <property type="molecule type" value="Genomic_DNA"/>
</dbReference>
<comment type="caution">
    <text evidence="2">The sequence shown here is derived from an EMBL/GenBank/DDBJ whole genome shotgun (WGS) entry which is preliminary data.</text>
</comment>
<organism evidence="2 3">
    <name type="scientific">Compostibacillus humi</name>
    <dbReference type="NCBI Taxonomy" id="1245525"/>
    <lineage>
        <taxon>Bacteria</taxon>
        <taxon>Bacillati</taxon>
        <taxon>Bacillota</taxon>
        <taxon>Bacilli</taxon>
        <taxon>Bacillales</taxon>
        <taxon>Bacillaceae</taxon>
        <taxon>Compostibacillus</taxon>
    </lineage>
</organism>
<accession>A0A8J2XFC9</accession>
<evidence type="ECO:0008006" key="4">
    <source>
        <dbReference type="Google" id="ProtNLM"/>
    </source>
</evidence>
<keyword evidence="1" id="KW-1133">Transmembrane helix</keyword>
<protein>
    <recommendedName>
        <fullName evidence="4">DUF2232 domain-containing protein</fullName>
    </recommendedName>
</protein>
<dbReference type="Pfam" id="PF09991">
    <property type="entry name" value="DUF2232"/>
    <property type="match status" value="1"/>
</dbReference>
<dbReference type="Proteomes" id="UP000602050">
    <property type="component" value="Unassembled WGS sequence"/>
</dbReference>
<dbReference type="InterPro" id="IPR018710">
    <property type="entry name" value="DUF2232"/>
</dbReference>
<dbReference type="AlphaFoldDB" id="A0A8J2XFC9"/>
<evidence type="ECO:0000256" key="1">
    <source>
        <dbReference type="SAM" id="Phobius"/>
    </source>
</evidence>
<dbReference type="PANTHER" id="PTHR41324">
    <property type="entry name" value="MEMBRANE PROTEIN-RELATED"/>
    <property type="match status" value="1"/>
</dbReference>
<name>A0A8J2XFC9_9BACI</name>
<feature type="transmembrane region" description="Helical" evidence="1">
    <location>
        <begin position="95"/>
        <end position="119"/>
    </location>
</feature>
<evidence type="ECO:0000313" key="2">
    <source>
        <dbReference type="EMBL" id="GFZ78544.1"/>
    </source>
</evidence>
<keyword evidence="1" id="KW-0812">Transmembrane</keyword>
<keyword evidence="1" id="KW-0472">Membrane</keyword>
<evidence type="ECO:0000313" key="3">
    <source>
        <dbReference type="Proteomes" id="UP000602050"/>
    </source>
</evidence>
<reference evidence="2" key="1">
    <citation type="journal article" date="2014" name="Int. J. Syst. Evol. Microbiol.">
        <title>Complete genome sequence of Corynebacterium casei LMG S-19264T (=DSM 44701T), isolated from a smear-ripened cheese.</title>
        <authorList>
            <consortium name="US DOE Joint Genome Institute (JGI-PGF)"/>
            <person name="Walter F."/>
            <person name="Albersmeier A."/>
            <person name="Kalinowski J."/>
            <person name="Ruckert C."/>
        </authorList>
    </citation>
    <scope>NUCLEOTIDE SEQUENCE</scope>
    <source>
        <strain evidence="2">CGMCC 1.12360</strain>
    </source>
</reference>
<sequence>MPVTLVAGIGGILIGHGMHKRYSAYETLARGVLGFIVGILGLYVITQLLLGVNWTESIREMLAESIEISASMFEQFGMGAETKQMMELMELQADYVIQLVPALLLILAAVLAFLSQWIGYKAVNRIDRKNFHFPPFRTLQFPVSIIWIYLAVLLFSFFINDQGNFLYQPIQNLLILIGMLLVVQGLSFIFYYAHHKNMSKAIPVLSIVLVFLMPWLFLTFVRILGIIDIGFRLRDYVEKRK</sequence>
<dbReference type="PANTHER" id="PTHR41324:SF1">
    <property type="entry name" value="DUF2232 DOMAIN-CONTAINING PROTEIN"/>
    <property type="match status" value="1"/>
</dbReference>